<evidence type="ECO:0000256" key="3">
    <source>
        <dbReference type="ARBA" id="ARBA00022679"/>
    </source>
</evidence>
<dbReference type="RefSeq" id="WP_068895669.1">
    <property type="nucleotide sequence ID" value="NZ_BDCX01000003.1"/>
</dbReference>
<dbReference type="GO" id="GO:0005975">
    <property type="term" value="P:carbohydrate metabolic process"/>
    <property type="evidence" value="ECO:0007669"/>
    <property type="project" value="InterPro"/>
</dbReference>
<evidence type="ECO:0000313" key="12">
    <source>
        <dbReference type="Proteomes" id="UP000077701"/>
    </source>
</evidence>
<dbReference type="InterPro" id="IPR058053">
    <property type="entry name" value="RamC_C"/>
</dbReference>
<dbReference type="InterPro" id="IPR053524">
    <property type="entry name" value="Aerial_hyphae_peptide-synth"/>
</dbReference>
<dbReference type="SMART" id="SM01260">
    <property type="entry name" value="LANC_like"/>
    <property type="match status" value="1"/>
</dbReference>
<keyword evidence="6" id="KW-0067">ATP-binding</keyword>
<dbReference type="GO" id="GO:0031179">
    <property type="term" value="P:peptide modification"/>
    <property type="evidence" value="ECO:0007669"/>
    <property type="project" value="InterPro"/>
</dbReference>
<keyword evidence="4" id="KW-0547">Nucleotide-binding</keyword>
<dbReference type="SUPFAM" id="SSF158745">
    <property type="entry name" value="LanC-like"/>
    <property type="match status" value="1"/>
</dbReference>
<evidence type="ECO:0000256" key="7">
    <source>
        <dbReference type="ARBA" id="ARBA00047899"/>
    </source>
</evidence>
<dbReference type="InterPro" id="IPR007822">
    <property type="entry name" value="LANC-like"/>
</dbReference>
<evidence type="ECO:0000256" key="5">
    <source>
        <dbReference type="ARBA" id="ARBA00022777"/>
    </source>
</evidence>
<dbReference type="PANTHER" id="PTHR24363">
    <property type="entry name" value="SERINE/THREONINE PROTEIN KINASE"/>
    <property type="match status" value="1"/>
</dbReference>
<evidence type="ECO:0000256" key="2">
    <source>
        <dbReference type="ARBA" id="ARBA00022527"/>
    </source>
</evidence>
<gene>
    <name evidence="11" type="ORF">PS9374_01542</name>
</gene>
<name>A0A171C0I6_9ACTN</name>
<dbReference type="SUPFAM" id="SSF56112">
    <property type="entry name" value="Protein kinase-like (PK-like)"/>
    <property type="match status" value="1"/>
</dbReference>
<dbReference type="GO" id="GO:0005524">
    <property type="term" value="F:ATP binding"/>
    <property type="evidence" value="ECO:0007669"/>
    <property type="project" value="UniProtKB-KW"/>
</dbReference>
<dbReference type="Pfam" id="PF25816">
    <property type="entry name" value="RamC_N"/>
    <property type="match status" value="1"/>
</dbReference>
<dbReference type="AlphaFoldDB" id="A0A171C0I6"/>
<dbReference type="NCBIfam" id="NF038151">
    <property type="entry name" value="lanthi_synth_III"/>
    <property type="match status" value="1"/>
</dbReference>
<dbReference type="PANTHER" id="PTHR24363:SF0">
    <property type="entry name" value="SERINE_THREONINE KINASE LIKE DOMAIN CONTAINING 1"/>
    <property type="match status" value="1"/>
</dbReference>
<keyword evidence="3" id="KW-0808">Transferase</keyword>
<protein>
    <recommendedName>
        <fullName evidence="1">non-specific serine/threonine protein kinase</fullName>
        <ecNumber evidence="1">2.7.11.1</ecNumber>
    </recommendedName>
</protein>
<dbReference type="InterPro" id="IPR057929">
    <property type="entry name" value="RamC_N"/>
</dbReference>
<dbReference type="SMART" id="SM00220">
    <property type="entry name" value="S_TKc"/>
    <property type="match status" value="1"/>
</dbReference>
<evidence type="ECO:0000256" key="4">
    <source>
        <dbReference type="ARBA" id="ARBA00022741"/>
    </source>
</evidence>
<dbReference type="PROSITE" id="PS50011">
    <property type="entry name" value="PROTEIN_KINASE_DOM"/>
    <property type="match status" value="1"/>
</dbReference>
<comment type="catalytic activity">
    <reaction evidence="7">
        <text>L-threonyl-[protein] + ATP = O-phospho-L-threonyl-[protein] + ADP + H(+)</text>
        <dbReference type="Rhea" id="RHEA:46608"/>
        <dbReference type="Rhea" id="RHEA-COMP:11060"/>
        <dbReference type="Rhea" id="RHEA-COMP:11605"/>
        <dbReference type="ChEBI" id="CHEBI:15378"/>
        <dbReference type="ChEBI" id="CHEBI:30013"/>
        <dbReference type="ChEBI" id="CHEBI:30616"/>
        <dbReference type="ChEBI" id="CHEBI:61977"/>
        <dbReference type="ChEBI" id="CHEBI:456216"/>
        <dbReference type="EC" id="2.7.11.1"/>
    </reaction>
</comment>
<evidence type="ECO:0000256" key="8">
    <source>
        <dbReference type="ARBA" id="ARBA00048679"/>
    </source>
</evidence>
<dbReference type="InterPro" id="IPR000719">
    <property type="entry name" value="Prot_kinase_dom"/>
</dbReference>
<organism evidence="11 12">
    <name type="scientific">Planomonospora sphaerica</name>
    <dbReference type="NCBI Taxonomy" id="161355"/>
    <lineage>
        <taxon>Bacteria</taxon>
        <taxon>Bacillati</taxon>
        <taxon>Actinomycetota</taxon>
        <taxon>Actinomycetes</taxon>
        <taxon>Streptosporangiales</taxon>
        <taxon>Streptosporangiaceae</taxon>
        <taxon>Planomonospora</taxon>
    </lineage>
</organism>
<evidence type="ECO:0000313" key="11">
    <source>
        <dbReference type="EMBL" id="GAT65898.1"/>
    </source>
</evidence>
<comment type="catalytic activity">
    <reaction evidence="8">
        <text>L-seryl-[protein] + ATP = O-phospho-L-seryl-[protein] + ADP + H(+)</text>
        <dbReference type="Rhea" id="RHEA:17989"/>
        <dbReference type="Rhea" id="RHEA-COMP:9863"/>
        <dbReference type="Rhea" id="RHEA-COMP:11604"/>
        <dbReference type="ChEBI" id="CHEBI:15378"/>
        <dbReference type="ChEBI" id="CHEBI:29999"/>
        <dbReference type="ChEBI" id="CHEBI:30616"/>
        <dbReference type="ChEBI" id="CHEBI:83421"/>
        <dbReference type="ChEBI" id="CHEBI:456216"/>
        <dbReference type="EC" id="2.7.11.1"/>
    </reaction>
</comment>
<reference evidence="11 12" key="1">
    <citation type="journal article" date="2016" name="Genome Announc.">
        <title>Draft Genome Sequence of Planomonospora sphaerica JCM9374, a Rare Actinomycete.</title>
        <authorList>
            <person name="Dohra H."/>
            <person name="Suzuki T."/>
            <person name="Inoue Y."/>
            <person name="Kodani S."/>
        </authorList>
    </citation>
    <scope>NUCLEOTIDE SEQUENCE [LARGE SCALE GENOMIC DNA]</scope>
    <source>
        <strain evidence="11 12">JCM 9374</strain>
    </source>
</reference>
<accession>A0A171C0I6</accession>
<dbReference type="CDD" id="cd04791">
    <property type="entry name" value="LanC_SerThrkinase"/>
    <property type="match status" value="1"/>
</dbReference>
<dbReference type="InterPro" id="IPR012341">
    <property type="entry name" value="6hp_glycosidase-like_sf"/>
</dbReference>
<evidence type="ECO:0000256" key="1">
    <source>
        <dbReference type="ARBA" id="ARBA00012513"/>
    </source>
</evidence>
<sequence length="878" mass="95069">MNDQYELYCLADPLFYDTLDGSRGGHPDFPLASREVPDGWTHQATDTWMHYAPAEGTVPPQGWKIHVSACVEDSERAMEAVWDYCVPRDIPFKFLRSRPVMTMLNSKAAARGSSGKLVTIYPLDDSQLELTLKELDILLRGVRGPYILSDLRYGEGPLFVRYGGFVPRHCTGGNGELVLALEDGDGNLVPDVRGPSFSLPSWVTLPAFLEPHLAARNAVTTAGLPYEIESVIQFSNGGGVYLGRDARTDRRVVLKEARPYAGLDTMDRDAVTRLAHERDMLERLSGLDAVPALVDYFTLGDHHFLVQEFVDGNPLQRLLVQKYPLTRASCGPRELADYTAWVLDVLPKVRAAVESLHGRGVVFGDLHPNNILVTAEGRMVLIDYEVATLAENRERATLGHPAFAAPRDRHGLETDAYALACLCIGLFAPQLMIMQMLDRGKAAQLAGLIKEAFPVPPEVIDDAVRTITGTEPVTSRPAPRPGHDAWPEVRDSMVRAILASATPDRDDRLFPGDPAQFEPGGGLTFAHGAAGVLYALDAAGAGRLPEHEEWLRRRARDLERGARIGFYDGLHGVAHVLDLIGHRQDALDIVDRCLREKWELLDTGLFGGLAGIGLNLFHLARTTGERALSDTALRAAGICADRLGGPDDVPELSGGTGPRAGLMYGSAGSALLFLHAYEHTGDAALLEHAAVALRQDLRRCRTTQDGTLQVDQGWRTLPYLDEGSVGIGLVLARYLAHRDDEGFAAALDACRLVTRGRFFVQPGLFTGRAGMIAALGGGLGPFPDGPGTDLAEQIRGLAWHALSHGDGLAFPGDQLLRLSMDFATGTAGVLFAMSTALNDRPVFLPFIQPPGGAGAMATASPAHEPAERSHPDESPKEV</sequence>
<dbReference type="OrthoDB" id="1492512at2"/>
<keyword evidence="2 11" id="KW-0723">Serine/threonine-protein kinase</keyword>
<reference evidence="12" key="2">
    <citation type="submission" date="2016-04" db="EMBL/GenBank/DDBJ databases">
        <title>Planomonospora sphaerica JCM9374 whole genome shotgun sequence.</title>
        <authorList>
            <person name="Suzuki T."/>
            <person name="Dohra H."/>
            <person name="Kodani S."/>
        </authorList>
    </citation>
    <scope>NUCLEOTIDE SEQUENCE [LARGE SCALE GENOMIC DNA]</scope>
    <source>
        <strain evidence="12">JCM 9374</strain>
    </source>
</reference>
<comment type="caution">
    <text evidence="11">The sequence shown here is derived from an EMBL/GenBank/DDBJ whole genome shotgun (WGS) entry which is preliminary data.</text>
</comment>
<evidence type="ECO:0000259" key="10">
    <source>
        <dbReference type="PROSITE" id="PS50011"/>
    </source>
</evidence>
<keyword evidence="12" id="KW-1185">Reference proteome</keyword>
<dbReference type="InterPro" id="IPR011009">
    <property type="entry name" value="Kinase-like_dom_sf"/>
</dbReference>
<feature type="region of interest" description="Disordered" evidence="9">
    <location>
        <begin position="854"/>
        <end position="878"/>
    </location>
</feature>
<dbReference type="Proteomes" id="UP000077701">
    <property type="component" value="Unassembled WGS sequence"/>
</dbReference>
<feature type="compositionally biased region" description="Basic and acidic residues" evidence="9">
    <location>
        <begin position="864"/>
        <end position="878"/>
    </location>
</feature>
<feature type="domain" description="Protein kinase" evidence="10">
    <location>
        <begin position="226"/>
        <end position="474"/>
    </location>
</feature>
<evidence type="ECO:0000256" key="9">
    <source>
        <dbReference type="SAM" id="MobiDB-lite"/>
    </source>
</evidence>
<dbReference type="EMBL" id="BDCX01000003">
    <property type="protein sequence ID" value="GAT65898.1"/>
    <property type="molecule type" value="Genomic_DNA"/>
</dbReference>
<dbReference type="Gene3D" id="1.10.510.10">
    <property type="entry name" value="Transferase(Phosphotransferase) domain 1"/>
    <property type="match status" value="1"/>
</dbReference>
<dbReference type="GO" id="GO:0004674">
    <property type="term" value="F:protein serine/threonine kinase activity"/>
    <property type="evidence" value="ECO:0007669"/>
    <property type="project" value="UniProtKB-KW"/>
</dbReference>
<dbReference type="STRING" id="161355.PS9374_01542"/>
<proteinExistence type="predicted"/>
<dbReference type="EC" id="2.7.11.1" evidence="1"/>
<evidence type="ECO:0000256" key="6">
    <source>
        <dbReference type="ARBA" id="ARBA00022840"/>
    </source>
</evidence>
<keyword evidence="5 11" id="KW-0418">Kinase</keyword>
<dbReference type="Gene3D" id="1.50.10.10">
    <property type="match status" value="1"/>
</dbReference>
<dbReference type="Pfam" id="PF00069">
    <property type="entry name" value="Pkinase"/>
    <property type="match status" value="1"/>
</dbReference>